<evidence type="ECO:0000259" key="9">
    <source>
        <dbReference type="Pfam" id="PF13947"/>
    </source>
</evidence>
<gene>
    <name evidence="11" type="ORF">O6P43_025773</name>
</gene>
<comment type="catalytic activity">
    <reaction evidence="6">
        <text>L-seryl-[protein] + ATP = O-phospho-L-seryl-[protein] + ADP + H(+)</text>
        <dbReference type="Rhea" id="RHEA:17989"/>
        <dbReference type="Rhea" id="RHEA-COMP:9863"/>
        <dbReference type="Rhea" id="RHEA-COMP:11604"/>
        <dbReference type="ChEBI" id="CHEBI:15378"/>
        <dbReference type="ChEBI" id="CHEBI:29999"/>
        <dbReference type="ChEBI" id="CHEBI:30616"/>
        <dbReference type="ChEBI" id="CHEBI:83421"/>
        <dbReference type="ChEBI" id="CHEBI:456216"/>
        <dbReference type="EC" id="2.7.11.1"/>
    </reaction>
</comment>
<dbReference type="GO" id="GO:0016020">
    <property type="term" value="C:membrane"/>
    <property type="evidence" value="ECO:0007669"/>
    <property type="project" value="UniProtKB-SubCell"/>
</dbReference>
<keyword evidence="7" id="KW-1133">Transmembrane helix</keyword>
<proteinExistence type="predicted"/>
<evidence type="ECO:0000256" key="4">
    <source>
        <dbReference type="ARBA" id="ARBA00023180"/>
    </source>
</evidence>
<keyword evidence="11" id="KW-0418">Kinase</keyword>
<feature type="domain" description="Wall-associated receptor kinase C-terminal" evidence="10">
    <location>
        <begin position="154"/>
        <end position="236"/>
    </location>
</feature>
<dbReference type="GO" id="GO:0030247">
    <property type="term" value="F:polysaccharide binding"/>
    <property type="evidence" value="ECO:0007669"/>
    <property type="project" value="InterPro"/>
</dbReference>
<dbReference type="KEGG" id="qsa:O6P43_025773"/>
<evidence type="ECO:0000256" key="1">
    <source>
        <dbReference type="ARBA" id="ARBA00004167"/>
    </source>
</evidence>
<evidence type="ECO:0000313" key="11">
    <source>
        <dbReference type="EMBL" id="KAJ7954165.1"/>
    </source>
</evidence>
<feature type="domain" description="Wall-associated receptor kinase galacturonan-binding" evidence="9">
    <location>
        <begin position="33"/>
        <end position="95"/>
    </location>
</feature>
<evidence type="ECO:0000256" key="5">
    <source>
        <dbReference type="ARBA" id="ARBA00047899"/>
    </source>
</evidence>
<dbReference type="Pfam" id="PF14380">
    <property type="entry name" value="WAK_assoc"/>
    <property type="match status" value="1"/>
</dbReference>
<keyword evidence="7" id="KW-0812">Transmembrane</keyword>
<dbReference type="Proteomes" id="UP001163823">
    <property type="component" value="Chromosome 10"/>
</dbReference>
<dbReference type="InterPro" id="IPR025287">
    <property type="entry name" value="WAK_GUB"/>
</dbReference>
<sequence length="293" mass="33627">MRKTELSTILFLCFLFLLLFVNDGQAKAIHQVCSSSCGDIQNISYPFRLNTDPPSYGDPEYQLTCENNKTMVDYLSGKYYVKQISYDKQIIRVVDANLADGSCSFPSKWLEVIDIRFTLPVNSNISYTSFLNCSTIINYPSYVRVPCLSRHGYFYVYAVYNNESMYDFLESSCKCISTAYADYKDMKYTSYDAIQQLLKSGFEIGWSIQCRDCIRSGKVCDFFNQTSQNFKCSKRDDGSDEYRKELILIFSYLIGSSILVIIGAARFICAPLVIFVFLLHKYLSRHKCTVGTK</sequence>
<protein>
    <recommendedName>
        <fullName evidence="2">non-specific serine/threonine protein kinase</fullName>
        <ecNumber evidence="2">2.7.11.1</ecNumber>
    </recommendedName>
</protein>
<dbReference type="Pfam" id="PF13947">
    <property type="entry name" value="GUB_WAK_bind"/>
    <property type="match status" value="1"/>
</dbReference>
<keyword evidence="7" id="KW-0472">Membrane</keyword>
<keyword evidence="12" id="KW-1185">Reference proteome</keyword>
<dbReference type="EC" id="2.7.11.1" evidence="2"/>
<accession>A0AAD7PGM3</accession>
<evidence type="ECO:0000256" key="7">
    <source>
        <dbReference type="SAM" id="Phobius"/>
    </source>
</evidence>
<evidence type="ECO:0000259" key="10">
    <source>
        <dbReference type="Pfam" id="PF14380"/>
    </source>
</evidence>
<keyword evidence="4" id="KW-0325">Glycoprotein</keyword>
<evidence type="ECO:0000256" key="8">
    <source>
        <dbReference type="SAM" id="SignalP"/>
    </source>
</evidence>
<dbReference type="InterPro" id="IPR032872">
    <property type="entry name" value="WAK_assoc_C"/>
</dbReference>
<feature type="transmembrane region" description="Helical" evidence="7">
    <location>
        <begin position="246"/>
        <end position="279"/>
    </location>
</feature>
<dbReference type="AlphaFoldDB" id="A0AAD7PGM3"/>
<evidence type="ECO:0000313" key="12">
    <source>
        <dbReference type="Proteomes" id="UP001163823"/>
    </source>
</evidence>
<comment type="catalytic activity">
    <reaction evidence="5">
        <text>L-threonyl-[protein] + ATP = O-phospho-L-threonyl-[protein] + ADP + H(+)</text>
        <dbReference type="Rhea" id="RHEA:46608"/>
        <dbReference type="Rhea" id="RHEA-COMP:11060"/>
        <dbReference type="Rhea" id="RHEA-COMP:11605"/>
        <dbReference type="ChEBI" id="CHEBI:15378"/>
        <dbReference type="ChEBI" id="CHEBI:30013"/>
        <dbReference type="ChEBI" id="CHEBI:30616"/>
        <dbReference type="ChEBI" id="CHEBI:61977"/>
        <dbReference type="ChEBI" id="CHEBI:456216"/>
        <dbReference type="EC" id="2.7.11.1"/>
    </reaction>
</comment>
<evidence type="ECO:0000256" key="3">
    <source>
        <dbReference type="ARBA" id="ARBA00022729"/>
    </source>
</evidence>
<dbReference type="EMBL" id="JARAOO010000010">
    <property type="protein sequence ID" value="KAJ7954165.1"/>
    <property type="molecule type" value="Genomic_DNA"/>
</dbReference>
<reference evidence="11" key="1">
    <citation type="journal article" date="2023" name="Science">
        <title>Elucidation of the pathway for biosynthesis of saponin adjuvants from the soapbark tree.</title>
        <authorList>
            <person name="Reed J."/>
            <person name="Orme A."/>
            <person name="El-Demerdash A."/>
            <person name="Owen C."/>
            <person name="Martin L.B.B."/>
            <person name="Misra R.C."/>
            <person name="Kikuchi S."/>
            <person name="Rejzek M."/>
            <person name="Martin A.C."/>
            <person name="Harkess A."/>
            <person name="Leebens-Mack J."/>
            <person name="Louveau T."/>
            <person name="Stephenson M.J."/>
            <person name="Osbourn A."/>
        </authorList>
    </citation>
    <scope>NUCLEOTIDE SEQUENCE</scope>
    <source>
        <strain evidence="11">S10</strain>
    </source>
</reference>
<evidence type="ECO:0000256" key="6">
    <source>
        <dbReference type="ARBA" id="ARBA00048679"/>
    </source>
</evidence>
<dbReference type="PANTHER" id="PTHR33138:SF59">
    <property type="entry name" value="LEAF RUST 10 DISEASE-RESISTANCE LOCUS RECEPTOR-LIKE PROTEIN KINASE-LIKE 1.2"/>
    <property type="match status" value="1"/>
</dbReference>
<feature type="signal peptide" evidence="8">
    <location>
        <begin position="1"/>
        <end position="26"/>
    </location>
</feature>
<comment type="subcellular location">
    <subcellularLocation>
        <location evidence="1">Membrane</location>
        <topology evidence="1">Single-pass membrane protein</topology>
    </subcellularLocation>
</comment>
<keyword evidence="3 8" id="KW-0732">Signal</keyword>
<evidence type="ECO:0000256" key="2">
    <source>
        <dbReference type="ARBA" id="ARBA00012513"/>
    </source>
</evidence>
<dbReference type="PANTHER" id="PTHR33138">
    <property type="entry name" value="OS01G0690200 PROTEIN"/>
    <property type="match status" value="1"/>
</dbReference>
<dbReference type="GO" id="GO:0004674">
    <property type="term" value="F:protein serine/threonine kinase activity"/>
    <property type="evidence" value="ECO:0007669"/>
    <property type="project" value="UniProtKB-EC"/>
</dbReference>
<feature type="chain" id="PRO_5042115861" description="non-specific serine/threonine protein kinase" evidence="8">
    <location>
        <begin position="27"/>
        <end position="293"/>
    </location>
</feature>
<keyword evidence="11" id="KW-0808">Transferase</keyword>
<name>A0AAD7PGM3_QUISA</name>
<comment type="caution">
    <text evidence="11">The sequence shown here is derived from an EMBL/GenBank/DDBJ whole genome shotgun (WGS) entry which is preliminary data.</text>
</comment>
<organism evidence="11 12">
    <name type="scientific">Quillaja saponaria</name>
    <name type="common">Soap bark tree</name>
    <dbReference type="NCBI Taxonomy" id="32244"/>
    <lineage>
        <taxon>Eukaryota</taxon>
        <taxon>Viridiplantae</taxon>
        <taxon>Streptophyta</taxon>
        <taxon>Embryophyta</taxon>
        <taxon>Tracheophyta</taxon>
        <taxon>Spermatophyta</taxon>
        <taxon>Magnoliopsida</taxon>
        <taxon>eudicotyledons</taxon>
        <taxon>Gunneridae</taxon>
        <taxon>Pentapetalae</taxon>
        <taxon>rosids</taxon>
        <taxon>fabids</taxon>
        <taxon>Fabales</taxon>
        <taxon>Quillajaceae</taxon>
        <taxon>Quillaja</taxon>
    </lineage>
</organism>